<organism evidence="5 6">
    <name type="scientific">Nocardia jiangxiensis</name>
    <dbReference type="NCBI Taxonomy" id="282685"/>
    <lineage>
        <taxon>Bacteria</taxon>
        <taxon>Bacillati</taxon>
        <taxon>Actinomycetota</taxon>
        <taxon>Actinomycetes</taxon>
        <taxon>Mycobacteriales</taxon>
        <taxon>Nocardiaceae</taxon>
        <taxon>Nocardia</taxon>
    </lineage>
</organism>
<dbReference type="InterPro" id="IPR011010">
    <property type="entry name" value="DNA_brk_join_enz"/>
</dbReference>
<proteinExistence type="predicted"/>
<keyword evidence="1" id="KW-0238">DNA-binding</keyword>
<feature type="compositionally biased region" description="Basic and acidic residues" evidence="3">
    <location>
        <begin position="55"/>
        <end position="69"/>
    </location>
</feature>
<evidence type="ECO:0000256" key="3">
    <source>
        <dbReference type="SAM" id="MobiDB-lite"/>
    </source>
</evidence>
<evidence type="ECO:0000256" key="1">
    <source>
        <dbReference type="ARBA" id="ARBA00023125"/>
    </source>
</evidence>
<keyword evidence="6" id="KW-1185">Reference proteome</keyword>
<dbReference type="InterPro" id="IPR010998">
    <property type="entry name" value="Integrase_recombinase_N"/>
</dbReference>
<gene>
    <name evidence="5" type="ORF">ACFYXQ_10795</name>
</gene>
<keyword evidence="2" id="KW-0233">DNA recombination</keyword>
<accession>A0ABW6RW44</accession>
<reference evidence="5 6" key="1">
    <citation type="submission" date="2024-10" db="EMBL/GenBank/DDBJ databases">
        <title>The Natural Products Discovery Center: Release of the First 8490 Sequenced Strains for Exploring Actinobacteria Biosynthetic Diversity.</title>
        <authorList>
            <person name="Kalkreuter E."/>
            <person name="Kautsar S.A."/>
            <person name="Yang D."/>
            <person name="Bader C.D."/>
            <person name="Teijaro C.N."/>
            <person name="Fluegel L."/>
            <person name="Davis C.M."/>
            <person name="Simpson J.R."/>
            <person name="Lauterbach L."/>
            <person name="Steele A.D."/>
            <person name="Gui C."/>
            <person name="Meng S."/>
            <person name="Li G."/>
            <person name="Viehrig K."/>
            <person name="Ye F."/>
            <person name="Su P."/>
            <person name="Kiefer A.F."/>
            <person name="Nichols A."/>
            <person name="Cepeda A.J."/>
            <person name="Yan W."/>
            <person name="Fan B."/>
            <person name="Jiang Y."/>
            <person name="Adhikari A."/>
            <person name="Zheng C.-J."/>
            <person name="Schuster L."/>
            <person name="Cowan T.M."/>
            <person name="Smanski M.J."/>
            <person name="Chevrette M.G."/>
            <person name="De Carvalho L.P.S."/>
            <person name="Shen B."/>
        </authorList>
    </citation>
    <scope>NUCLEOTIDE SEQUENCE [LARGE SCALE GENOMIC DNA]</scope>
    <source>
        <strain evidence="5 6">NPDC002593</strain>
    </source>
</reference>
<name>A0ABW6RW44_9NOCA</name>
<dbReference type="RefSeq" id="WP_387403365.1">
    <property type="nucleotide sequence ID" value="NZ_JBIAQY010000003.1"/>
</dbReference>
<dbReference type="Gene3D" id="1.10.150.130">
    <property type="match status" value="1"/>
</dbReference>
<dbReference type="PROSITE" id="PS51898">
    <property type="entry name" value="TYR_RECOMBINASE"/>
    <property type="match status" value="1"/>
</dbReference>
<evidence type="ECO:0000259" key="4">
    <source>
        <dbReference type="PROSITE" id="PS51898"/>
    </source>
</evidence>
<dbReference type="Proteomes" id="UP001601992">
    <property type="component" value="Unassembled WGS sequence"/>
</dbReference>
<evidence type="ECO:0000313" key="5">
    <source>
        <dbReference type="EMBL" id="MFF3568248.1"/>
    </source>
</evidence>
<evidence type="ECO:0000313" key="6">
    <source>
        <dbReference type="Proteomes" id="UP001601992"/>
    </source>
</evidence>
<dbReference type="EMBL" id="JBIAQY010000003">
    <property type="protein sequence ID" value="MFF3568248.1"/>
    <property type="molecule type" value="Genomic_DNA"/>
</dbReference>
<protein>
    <recommendedName>
        <fullName evidence="4">Tyr recombinase domain-containing protein</fullName>
    </recommendedName>
</protein>
<dbReference type="InterPro" id="IPR002104">
    <property type="entry name" value="Integrase_catalytic"/>
</dbReference>
<evidence type="ECO:0000256" key="2">
    <source>
        <dbReference type="ARBA" id="ARBA00023172"/>
    </source>
</evidence>
<dbReference type="InterPro" id="IPR013762">
    <property type="entry name" value="Integrase-like_cat_sf"/>
</dbReference>
<feature type="region of interest" description="Disordered" evidence="3">
    <location>
        <begin position="1"/>
        <end position="69"/>
    </location>
</feature>
<sequence>MAQNRRGRPELDPGTVPEPNLKPHPTQAGVWTASGRPRDWNGNYKRITRSSPPETDSRGRAKPDRTGERARRAFIDDAQEWIDSSVTLASALNKRSTLVQAWKAYKDDLLTRGRLPETINNYEPMMRDTVNPKYGQREIGLINTAVIEDMLGHVARERGGSAPRILKENILSGMFRFCIRVGALPPGNPVREALLPKLANFQRRRGGAAFVDSATVGRILLDVYTSETPCPTLDKRQGKGAWKQRVPTVAEYCESEDLADWVVFVAATGWRLGQTLGVCESDIDFDTGILTPRGAVRTRDGSAQVWTDYTGHDAEDLNQGKFISKSVQLPQVVLDMLAARIDRSEAVRKDIRKRRLKAGLPPRPEKADWPEDLLFFDLDDGGPRNLKSMGRRWRRLAAALDLPDAVTPHSLRKHLGTEGISAGLDVTKVADQLGNTSRVLRNSYVRRHQPHADVTALIAGKLGPALNEVARRRTG</sequence>
<dbReference type="SUPFAM" id="SSF56349">
    <property type="entry name" value="DNA breaking-rejoining enzymes"/>
    <property type="match status" value="1"/>
</dbReference>
<feature type="domain" description="Tyr recombinase" evidence="4">
    <location>
        <begin position="236"/>
        <end position="459"/>
    </location>
</feature>
<comment type="caution">
    <text evidence="5">The sequence shown here is derived from an EMBL/GenBank/DDBJ whole genome shotgun (WGS) entry which is preliminary data.</text>
</comment>
<dbReference type="Gene3D" id="1.10.443.10">
    <property type="entry name" value="Intergrase catalytic core"/>
    <property type="match status" value="1"/>
</dbReference>